<keyword evidence="1" id="KW-0175">Coiled coil</keyword>
<evidence type="ECO:0000313" key="4">
    <source>
        <dbReference type="EMBL" id="GJS85246.1"/>
    </source>
</evidence>
<keyword evidence="5" id="KW-1185">Reference proteome</keyword>
<reference evidence="4" key="1">
    <citation type="journal article" date="2022" name="Int. J. Mol. Sci.">
        <title>Draft Genome of Tanacetum Coccineum: Genomic Comparison of Closely Related Tanacetum-Family Plants.</title>
        <authorList>
            <person name="Yamashiro T."/>
            <person name="Shiraishi A."/>
            <person name="Nakayama K."/>
            <person name="Satake H."/>
        </authorList>
    </citation>
    <scope>NUCLEOTIDE SEQUENCE</scope>
</reference>
<reference evidence="4" key="2">
    <citation type="submission" date="2022-01" db="EMBL/GenBank/DDBJ databases">
        <authorList>
            <person name="Yamashiro T."/>
            <person name="Shiraishi A."/>
            <person name="Satake H."/>
            <person name="Nakayama K."/>
        </authorList>
    </citation>
    <scope>NUCLEOTIDE SEQUENCE</scope>
</reference>
<feature type="domain" description="CCHC-type" evidence="3">
    <location>
        <begin position="191"/>
        <end position="207"/>
    </location>
</feature>
<protein>
    <submittedName>
        <fullName evidence="4">Retrovirus-related pol polyprotein from transposon TNT 1-94</fullName>
    </submittedName>
</protein>
<comment type="caution">
    <text evidence="4">The sequence shown here is derived from an EMBL/GenBank/DDBJ whole genome shotgun (WGS) entry which is preliminary data.</text>
</comment>
<evidence type="ECO:0000256" key="2">
    <source>
        <dbReference type="SAM" id="MobiDB-lite"/>
    </source>
</evidence>
<dbReference type="InterPro" id="IPR001878">
    <property type="entry name" value="Znf_CCHC"/>
</dbReference>
<dbReference type="EMBL" id="BQNB010011036">
    <property type="protein sequence ID" value="GJS85246.1"/>
    <property type="molecule type" value="Genomic_DNA"/>
</dbReference>
<dbReference type="SUPFAM" id="SSF57756">
    <property type="entry name" value="Retrovirus zinc finger-like domains"/>
    <property type="match status" value="1"/>
</dbReference>
<feature type="region of interest" description="Disordered" evidence="2">
    <location>
        <begin position="154"/>
        <end position="182"/>
    </location>
</feature>
<dbReference type="SMART" id="SM00343">
    <property type="entry name" value="ZnF_C2HC"/>
    <property type="match status" value="1"/>
</dbReference>
<accession>A0ABQ4Z7N2</accession>
<evidence type="ECO:0000256" key="1">
    <source>
        <dbReference type="SAM" id="Coils"/>
    </source>
</evidence>
<evidence type="ECO:0000259" key="3">
    <source>
        <dbReference type="SMART" id="SM00343"/>
    </source>
</evidence>
<dbReference type="InterPro" id="IPR036875">
    <property type="entry name" value="Znf_CCHC_sf"/>
</dbReference>
<proteinExistence type="predicted"/>
<evidence type="ECO:0000313" key="5">
    <source>
        <dbReference type="Proteomes" id="UP001151760"/>
    </source>
</evidence>
<feature type="coiled-coil region" evidence="1">
    <location>
        <begin position="403"/>
        <end position="430"/>
    </location>
</feature>
<sequence>MLPEWGRFVTVVKLNRGLKESNYDQLYDYLKQHEAHANENKMMFEQFTPHSIDPLALMSNVSPQQYPPQSSAIPQSAYVPPVSYQPQFADNTQLDSGLTPSDNLIENLTNVVALLAQSNKTYLSQTNNQLRTSSNTRNQAIVQNGRVVVQNLQGRQNRDQGNNARGAVTAGNGGVQNRVGNANPGQARQIKCYNCNGIWHIARNCTQLKRPQNLEYFKDKMLLMQAQENRVVLDENQLLFIAGAQDNAFDDDVDGPPVQDLVLTVDNIFQADQCDAFDSDVDEAPTAQTMFMANLSSADLIYDKAGLSYDSDILSEVQDHDNYQDTVGEYHKVHEIQNDVQLNYVVESNAEYTSDSNIISYEQYVKDKAEQVIQSNVYSMPNDTLIMIINDIHEQAAQCVSANEQSKVVNASLTAELARYKEQVELYEKRARFKLIEREQKIDEQLRIIITDRNIKEETLKKELHSVKMQLYSTINHNKSVVEEVTTLKKDFKQKENKYLEENH</sequence>
<organism evidence="4 5">
    <name type="scientific">Tanacetum coccineum</name>
    <dbReference type="NCBI Taxonomy" id="301880"/>
    <lineage>
        <taxon>Eukaryota</taxon>
        <taxon>Viridiplantae</taxon>
        <taxon>Streptophyta</taxon>
        <taxon>Embryophyta</taxon>
        <taxon>Tracheophyta</taxon>
        <taxon>Spermatophyta</taxon>
        <taxon>Magnoliopsida</taxon>
        <taxon>eudicotyledons</taxon>
        <taxon>Gunneridae</taxon>
        <taxon>Pentapetalae</taxon>
        <taxon>asterids</taxon>
        <taxon>campanulids</taxon>
        <taxon>Asterales</taxon>
        <taxon>Asteraceae</taxon>
        <taxon>Asteroideae</taxon>
        <taxon>Anthemideae</taxon>
        <taxon>Anthemidinae</taxon>
        <taxon>Tanacetum</taxon>
    </lineage>
</organism>
<feature type="compositionally biased region" description="Polar residues" evidence="2">
    <location>
        <begin position="154"/>
        <end position="163"/>
    </location>
</feature>
<gene>
    <name evidence="4" type="ORF">Tco_0751787</name>
</gene>
<name>A0ABQ4Z7N2_9ASTR</name>
<dbReference type="Proteomes" id="UP001151760">
    <property type="component" value="Unassembled WGS sequence"/>
</dbReference>